<sequence length="3073" mass="346333">MACKQFSKEDVLYMAHHVFLPPKLPTKSDAEPTQDGALADAALRSLRLFLSTTTQSAVQTAITMMENMASVHEAGASYTVREDSLRNALQQLSKSREGTSIPLHVVAQNAGVIFTKTAGHVNCEVFELSPPNEDVMSVNGRLRRSFPASGVALPLDAFDDGLCATLAATLSKLSVQSVPGTAPRARKATQMHDEERDTTDPKIVTTFLVTFLLARGEPARTKAIWKNTREDVVYRSSLLPWRRSPTWLLIRVALQLSLSRGQMAPNRACLYKDFMLFFLADLLRDATHCDLDSDLLYSMYAKVHRRHCKHVGDAGVRKYAQKAMRTTIDALQKRWQCIQEQDAGHVDLTALAGADWKGDARVAIPELDEFVRACSERTSVPDAVDFNPKTIMTQYSSNELPDLQRSDEDSEAFDLLSFESWVACHLDTWLAEHMSDERVCESLAVAIRDYHAKMKRLYGRNPECMSTMMLTLLELWVACDKAAVYHCPLLAEYNPGVPTRLLEALLLPLKIDMKRLETVETYLYHRSRRATRASTGVFTAFGTPDCFAVRWFQKSKKHRDLMASIESSASALRNAKLTELHACKDRYQSLMNMHSNTSHNNTTVYVRTTQTMEAQHVEEYCQKCKYLRDAGSIQIEIYEWPLPRDELEAQSTVFELEVPPPFGHWRDVTLFLRLDVMQGSYSTETTPQTQYLLQDYRGLSIYFVSFSTTQRSRLLSETKPHGVTHRRNRYVTNATSEYDVCLVNGLQYAYHDSRTGLFVDAVCFSGRMEAMCMYAMPPASQSLQKFLYRPAEYPSGPSSNTAIASQSACPSHFTLQEYTALCTLPLGNRIQWQNILLQLHAPAVDFKKVETLLTVLQCLLQAGPRGDVLGCRESHAVIEDDQFASGLLRGLDIQLQHIKSNWQASHAINTLICLACRLSTLTTDLQTSASCLLFLDSCRAVALDWLGNLQEKTSHATNEGVRAAHRARGTVVAMICCATFDLDQETLASILSSPKNATIFIRCAIAIREGQQAVDVSAPFIRVLQRRVQKLLHRSYGLLSKQIVQKSSAALDNAIRFSWPAYQAAGRWQPLPTHDYWLTTHATNEGTAETVQVHFNLLDGDLRVNGAPLGRLPDEYEGHPSYLELFGHSVMEVMPSALPGMRFSAKTTFHGHRLHFGMAGKDLLLRASKGDHCYELVPRRLLDGYYPVQTVQDYVHWYDMAVGIIEFRDRANLWTAPATEWILASSCRDNTWQLQKDGCLLLPVQSRTARLVSKPLEPLEEPLYMHCILQTPSDLEVHVPRLQLEFSVRLDTCRLDSRQYRGMFVDAEQFLGTFIGLENKLVLRSGGEDPQRIVLVPNGAVSFARSCGHVEAKISKSTMTHVEAYEIDTLLGSLRDCGSHESMLYQCYLHAVTSFCLPDPLTRRTGTEQALSILNSAAVHSFAALSVESMGNLHNIAKLTPSRRYYPDHEQCMQVVDWSTNLGFLAQHNSYYAEAQALFNRHDSLQIFNTAQHTFTPRLPAMDQNLLERDMNRSSTVRISGFGAEGFNTDKDRRYVGRGQWQDSLAAKRTFEITKTLLRPRAQPCSEIRPDLVAHVWNYLQDSHVARQTDNPRTRLEYDAKWFIESKEFVSEDWLSIHYYLSQGGASVNASDIAMWLATLAFSEHSDMGILQVLAGFHINPSMASITLPTAYRFDLARGFKVNGNELRAAIRAAAHPIEHCPPLHIVQHPQESYDTFRRRQLKQLEAAAAPFCEDIQERLKRQWLCEVPHLPTTLAAEAYFNMSQVISTARGLFKNWYDNHRFRQYLEEIARHINRDTLPQQMDSPCCIAENWALQGQQRFVNSADIFGHAAPTLEPIQSFDLRSHLHPRVVSGKTESAVMSLVARLEVIAKCRYEKDYVRNLKSSCRSARNFDTRWELIDNAYDATLEIAVAAWRENAQARVDSVYDVMLQSIRAPQADAEASMQQWPRVSPAFFLGQLSHSRWRALPSGWRDCIIEYGRAITSLQQARRLSGSFGDRAKLIAEIQNPGHMSWSPGDHPEWLLLEVENNILIREVQYRMAQRMSAPESGQNEIMQLIMGGGKSSVIVPMLASALADGTRLTRVIVAKPQAKQMFSMLVAKLGRLLDRRIYLMPFSRSVRVDGASMEVIQRLYSHCMATGGVLLVQPEHILSFQLMTIEKQISGAIEGRLMLETLQFLQRNSRDIIDESDEILSVKYELVYTMGMQRSIDHAPARWIVISEVLDVVKRCIPAVQARFPEGVEVYPGHRGSFPRTRILQHEAFVELSRHVAESICKKGLSGFSIAHQSEAVQAAVCLYISKPHLAQDERDYVELHSGFMTDETRDTLLLLRGLLALGILSFILEKKRWRVDYGLDPLRQRPTRMAVPFRAKDLPSDRAEFSHPDVVIAFTSLSYYYEGLSDDDLVLSISHLQISDQADVEYQDWIKDAEELPSSLHQLVSINLEDRQTCVRDLFPCLRYAKSVIDYFLAHLVFAKEMKEFPHKLSASGWDIAATKDNLTTGFSGTNDSRVVLPVSMRQIDLDAQVHTNALVLEYLLQPENVAVPAPHRRDMNLSDAERLLTMVTSMTPPVRVILDVGAQILELDNISVARKWLSMLRNDGATQAAVFVDKEDRICVIDRKGHVALLHASPFATQLGVCVVFLDEAHTRGIDLVLPQYYRAAVTLGANLTKDKLVQACMRMRRLGHGQSVVFCVPSEICSKMNTDNPTIEDILSWVIRGTWEDAARSVPLWAAQGRRHSRQRAIWEDAQTEDSTVRMTEAHARRFLEEEAMSIRDRYQPRDAVAPLAEDDAISQRFRVFRRIDQFSAALSEEQERELSPEVERERQIQKAPPAKPAAHCLHPDIIAFVATGLIAAHSSAHMPAYTSLSTTAAAQCMDLQKCPRNVYVSRDFAETVEGGGSDCTQRPVQWVLLSTLQSSMGAIDKMIIISPFEAQELLPSIQQSAHAALCLYSPRPNKGYRALDGLDLYTVPEQPALAVPPQLTTELTVFAGELYFSSFAECVRVCYYFGINISGIHQQQKEGIDASSIFDSPSSCFGISPVKFLQVFLSQVRRGCGGIGKTHMGCILDYRYPKDL</sequence>
<name>A0ACC1R6V0_9HYPO</name>
<dbReference type="EMBL" id="JANAKD010000044">
    <property type="protein sequence ID" value="KAJ3498572.1"/>
    <property type="molecule type" value="Genomic_DNA"/>
</dbReference>
<evidence type="ECO:0000313" key="1">
    <source>
        <dbReference type="EMBL" id="KAJ3498572.1"/>
    </source>
</evidence>
<gene>
    <name evidence="1" type="ORF">NLG97_g1021</name>
</gene>
<protein>
    <submittedName>
        <fullName evidence="1">Uncharacterized protein</fullName>
    </submittedName>
</protein>
<proteinExistence type="predicted"/>
<organism evidence="1 2">
    <name type="scientific">Lecanicillium saksenae</name>
    <dbReference type="NCBI Taxonomy" id="468837"/>
    <lineage>
        <taxon>Eukaryota</taxon>
        <taxon>Fungi</taxon>
        <taxon>Dikarya</taxon>
        <taxon>Ascomycota</taxon>
        <taxon>Pezizomycotina</taxon>
        <taxon>Sordariomycetes</taxon>
        <taxon>Hypocreomycetidae</taxon>
        <taxon>Hypocreales</taxon>
        <taxon>Cordycipitaceae</taxon>
        <taxon>Lecanicillium</taxon>
    </lineage>
</organism>
<keyword evidence="2" id="KW-1185">Reference proteome</keyword>
<dbReference type="Proteomes" id="UP001148737">
    <property type="component" value="Unassembled WGS sequence"/>
</dbReference>
<accession>A0ACC1R6V0</accession>
<reference evidence="1" key="1">
    <citation type="submission" date="2022-07" db="EMBL/GenBank/DDBJ databases">
        <title>Genome Sequence of Lecanicillium saksenae.</title>
        <authorList>
            <person name="Buettner E."/>
        </authorList>
    </citation>
    <scope>NUCLEOTIDE SEQUENCE</scope>
    <source>
        <strain evidence="1">VT-O1</strain>
    </source>
</reference>
<evidence type="ECO:0000313" key="2">
    <source>
        <dbReference type="Proteomes" id="UP001148737"/>
    </source>
</evidence>
<comment type="caution">
    <text evidence="1">The sequence shown here is derived from an EMBL/GenBank/DDBJ whole genome shotgun (WGS) entry which is preliminary data.</text>
</comment>